<organism evidence="10 11">
    <name type="scientific">Gonapodya prolifera (strain JEL478)</name>
    <name type="common">Monoblepharis prolifera</name>
    <dbReference type="NCBI Taxonomy" id="1344416"/>
    <lineage>
        <taxon>Eukaryota</taxon>
        <taxon>Fungi</taxon>
        <taxon>Fungi incertae sedis</taxon>
        <taxon>Chytridiomycota</taxon>
        <taxon>Chytridiomycota incertae sedis</taxon>
        <taxon>Monoblepharidomycetes</taxon>
        <taxon>Monoblepharidales</taxon>
        <taxon>Gonapodyaceae</taxon>
        <taxon>Gonapodya</taxon>
    </lineage>
</organism>
<dbReference type="PRINTS" id="PR00380">
    <property type="entry name" value="KINESINHEAVY"/>
</dbReference>
<dbReference type="GO" id="GO:0070463">
    <property type="term" value="F:tubulin-dependent ATPase activity"/>
    <property type="evidence" value="ECO:0007669"/>
    <property type="project" value="EnsemblFungi"/>
</dbReference>
<dbReference type="InterPro" id="IPR027417">
    <property type="entry name" value="P-loop_NTPase"/>
</dbReference>
<evidence type="ECO:0000256" key="2">
    <source>
        <dbReference type="ARBA" id="ARBA00022741"/>
    </source>
</evidence>
<dbReference type="GO" id="GO:0061673">
    <property type="term" value="C:mitotic spindle astral microtubule"/>
    <property type="evidence" value="ECO:0007669"/>
    <property type="project" value="EnsemblFungi"/>
</dbReference>
<evidence type="ECO:0000313" key="10">
    <source>
        <dbReference type="EMBL" id="KXS18482.1"/>
    </source>
</evidence>
<dbReference type="GO" id="GO:0030473">
    <property type="term" value="P:nuclear migration along microtubule"/>
    <property type="evidence" value="ECO:0007669"/>
    <property type="project" value="EnsemblFungi"/>
</dbReference>
<dbReference type="Pfam" id="PF00225">
    <property type="entry name" value="Kinesin"/>
    <property type="match status" value="1"/>
</dbReference>
<protein>
    <recommendedName>
        <fullName evidence="6">Kinesin-like protein KIN-8B</fullName>
    </recommendedName>
</protein>
<dbReference type="PANTHER" id="PTHR47968:SF13">
    <property type="entry name" value="KINESIN-LIKE PROTEIN KIF19 ISOFORM X1"/>
    <property type="match status" value="1"/>
</dbReference>
<dbReference type="GO" id="GO:0008574">
    <property type="term" value="F:plus-end-directed microtubule motor activity"/>
    <property type="evidence" value="ECO:0007669"/>
    <property type="project" value="EnsemblFungi"/>
</dbReference>
<dbReference type="GO" id="GO:0099606">
    <property type="term" value="P:microtubule plus-end directed mitotic chromosome migration"/>
    <property type="evidence" value="ECO:0007669"/>
    <property type="project" value="EnsemblFungi"/>
</dbReference>
<accession>A0A139AP27</accession>
<dbReference type="GO" id="GO:0000132">
    <property type="term" value="P:establishment of mitotic spindle orientation"/>
    <property type="evidence" value="ECO:0007669"/>
    <property type="project" value="EnsemblFungi"/>
</dbReference>
<dbReference type="GO" id="GO:0035371">
    <property type="term" value="C:microtubule plus-end"/>
    <property type="evidence" value="ECO:0007669"/>
    <property type="project" value="EnsemblFungi"/>
</dbReference>
<dbReference type="GO" id="GO:0032888">
    <property type="term" value="P:regulation of mitotic spindle elongation"/>
    <property type="evidence" value="ECO:0007669"/>
    <property type="project" value="EnsemblFungi"/>
</dbReference>
<sequence>MLSSSRDSLSNSQLRRENKSLASSAESLRVTVRCRPLSAKEIARLPLEPLPTTFPTPFLPGISTSSTNGASQHLGNGQPPIRHIVSVLNEKVLVFDPPEKNATQSTYHVPGTKRFKNIPYTFDRVFDENATQQEVYENTTKPLIEGVLNGFNATVFAYGATGCGKTHTITGTQNDPGVIFRTMRDLFQCIRDSRNDRITEASVSYLEVYNETIRDLLAPDSAPPTGLELREDDVSVQVSGLSHHSPRDVDHIMRLLINGNNNRTRAPTEANEASSRSHAVLQIHVRTKDRMAGTHASWNTAVLSIIDLAGSERASVTKNRGDRLQEGAKINRSLLALGNCINALCNPATSSHVPYRDSKLTRLLKYSLGGNCRVVMIAAVSPASIHYEETHNTLQYANRAKNIRTKIQKNTVDVDSHIGEYGKIIEVRNL</sequence>
<dbReference type="OrthoDB" id="3176171at2759"/>
<dbReference type="GO" id="GO:0007020">
    <property type="term" value="P:microtubule nucleation"/>
    <property type="evidence" value="ECO:0007669"/>
    <property type="project" value="EnsemblFungi"/>
</dbReference>
<dbReference type="InterPro" id="IPR001752">
    <property type="entry name" value="Kinesin_motor_dom"/>
</dbReference>
<dbReference type="InterPro" id="IPR027640">
    <property type="entry name" value="Kinesin-like_fam"/>
</dbReference>
<gene>
    <name evidence="10" type="ORF">M427DRAFT_96137</name>
</gene>
<dbReference type="OMA" id="NVHETIS"/>
<dbReference type="InterPro" id="IPR036961">
    <property type="entry name" value="Kinesin_motor_dom_sf"/>
</dbReference>
<evidence type="ECO:0000256" key="7">
    <source>
        <dbReference type="PROSITE-ProRule" id="PRU00283"/>
    </source>
</evidence>
<proteinExistence type="inferred from homology"/>
<dbReference type="AlphaFoldDB" id="A0A139AP27"/>
<feature type="region of interest" description="Disordered" evidence="8">
    <location>
        <begin position="1"/>
        <end position="22"/>
    </location>
</feature>
<keyword evidence="1" id="KW-0493">Microtubule</keyword>
<feature type="binding site" evidence="7">
    <location>
        <begin position="159"/>
        <end position="166"/>
    </location>
    <ligand>
        <name>ATP</name>
        <dbReference type="ChEBI" id="CHEBI:30616"/>
    </ligand>
</feature>
<dbReference type="FunFam" id="3.40.850.10:FF:000056">
    <property type="entry name" value="Kinesin-like protein"/>
    <property type="match status" value="1"/>
</dbReference>
<keyword evidence="4" id="KW-0175">Coiled coil</keyword>
<evidence type="ECO:0000256" key="4">
    <source>
        <dbReference type="ARBA" id="ARBA00023054"/>
    </source>
</evidence>
<dbReference type="GO" id="GO:0070462">
    <property type="term" value="P:plus-end specific microtubule depolymerization"/>
    <property type="evidence" value="ECO:0007669"/>
    <property type="project" value="EnsemblFungi"/>
</dbReference>
<dbReference type="GO" id="GO:0031115">
    <property type="term" value="P:negative regulation of microtubule polymerization"/>
    <property type="evidence" value="ECO:0007669"/>
    <property type="project" value="EnsemblFungi"/>
</dbReference>
<evidence type="ECO:0000256" key="6">
    <source>
        <dbReference type="ARBA" id="ARBA00068376"/>
    </source>
</evidence>
<evidence type="ECO:0000256" key="8">
    <source>
        <dbReference type="SAM" id="MobiDB-lite"/>
    </source>
</evidence>
<dbReference type="GO" id="GO:0005524">
    <property type="term" value="F:ATP binding"/>
    <property type="evidence" value="ECO:0007669"/>
    <property type="project" value="UniProtKB-UniRule"/>
</dbReference>
<keyword evidence="5 7" id="KW-0505">Motor protein</keyword>
<dbReference type="PROSITE" id="PS50067">
    <property type="entry name" value="KINESIN_MOTOR_2"/>
    <property type="match status" value="1"/>
</dbReference>
<evidence type="ECO:0000256" key="3">
    <source>
        <dbReference type="ARBA" id="ARBA00022840"/>
    </source>
</evidence>
<dbReference type="GO" id="GO:0007079">
    <property type="term" value="P:mitotic chromosome movement towards spindle pole"/>
    <property type="evidence" value="ECO:0007669"/>
    <property type="project" value="EnsemblFungi"/>
</dbReference>
<dbReference type="EMBL" id="KQ965742">
    <property type="protein sequence ID" value="KXS18482.1"/>
    <property type="molecule type" value="Genomic_DNA"/>
</dbReference>
<feature type="compositionally biased region" description="Low complexity" evidence="8">
    <location>
        <begin position="1"/>
        <end position="13"/>
    </location>
</feature>
<dbReference type="GO" id="GO:0008017">
    <property type="term" value="F:microtubule binding"/>
    <property type="evidence" value="ECO:0007669"/>
    <property type="project" value="InterPro"/>
</dbReference>
<reference evidence="10 11" key="1">
    <citation type="journal article" date="2015" name="Genome Biol. Evol.">
        <title>Phylogenomic analyses indicate that early fungi evolved digesting cell walls of algal ancestors of land plants.</title>
        <authorList>
            <person name="Chang Y."/>
            <person name="Wang S."/>
            <person name="Sekimoto S."/>
            <person name="Aerts A.L."/>
            <person name="Choi C."/>
            <person name="Clum A."/>
            <person name="LaButti K.M."/>
            <person name="Lindquist E.A."/>
            <person name="Yee Ngan C."/>
            <person name="Ohm R.A."/>
            <person name="Salamov A.A."/>
            <person name="Grigoriev I.V."/>
            <person name="Spatafora J.W."/>
            <person name="Berbee M.L."/>
        </authorList>
    </citation>
    <scope>NUCLEOTIDE SEQUENCE [LARGE SCALE GENOMIC DNA]</scope>
    <source>
        <strain evidence="10 11">JEL478</strain>
    </source>
</reference>
<dbReference type="STRING" id="1344416.A0A139AP27"/>
<keyword evidence="2 7" id="KW-0547">Nucleotide-binding</keyword>
<evidence type="ECO:0000256" key="5">
    <source>
        <dbReference type="ARBA" id="ARBA00023175"/>
    </source>
</evidence>
<comment type="similarity">
    <text evidence="7">Belongs to the TRAFAC class myosin-kinesin ATPase superfamily. Kinesin family.</text>
</comment>
<keyword evidence="3 7" id="KW-0067">ATP-binding</keyword>
<dbReference type="GO" id="GO:0090307">
    <property type="term" value="P:mitotic spindle assembly"/>
    <property type="evidence" value="ECO:0007669"/>
    <property type="project" value="EnsemblFungi"/>
</dbReference>
<dbReference type="GO" id="GO:1990023">
    <property type="term" value="C:mitotic spindle midzone"/>
    <property type="evidence" value="ECO:0007669"/>
    <property type="project" value="EnsemblFungi"/>
</dbReference>
<dbReference type="Proteomes" id="UP000070544">
    <property type="component" value="Unassembled WGS sequence"/>
</dbReference>
<dbReference type="SUPFAM" id="SSF52540">
    <property type="entry name" value="P-loop containing nucleoside triphosphate hydrolases"/>
    <property type="match status" value="1"/>
</dbReference>
<dbReference type="GO" id="GO:0000776">
    <property type="term" value="C:kinetochore"/>
    <property type="evidence" value="ECO:0007669"/>
    <property type="project" value="EnsemblFungi"/>
</dbReference>
<dbReference type="GO" id="GO:0045144">
    <property type="term" value="P:meiotic sister chromatid segregation"/>
    <property type="evidence" value="ECO:0007669"/>
    <property type="project" value="EnsemblFungi"/>
</dbReference>
<dbReference type="Gene3D" id="3.40.850.10">
    <property type="entry name" value="Kinesin motor domain"/>
    <property type="match status" value="1"/>
</dbReference>
<evidence type="ECO:0000259" key="9">
    <source>
        <dbReference type="PROSITE" id="PS50067"/>
    </source>
</evidence>
<evidence type="ECO:0000256" key="1">
    <source>
        <dbReference type="ARBA" id="ARBA00022701"/>
    </source>
</evidence>
<feature type="domain" description="Kinesin motor" evidence="9">
    <location>
        <begin position="27"/>
        <end position="403"/>
    </location>
</feature>
<dbReference type="GO" id="GO:0005880">
    <property type="term" value="C:nuclear microtubule"/>
    <property type="evidence" value="ECO:0007669"/>
    <property type="project" value="EnsemblFungi"/>
</dbReference>
<dbReference type="CDD" id="cd01370">
    <property type="entry name" value="KISc_KIP3_like"/>
    <property type="match status" value="1"/>
</dbReference>
<dbReference type="GO" id="GO:0051228">
    <property type="term" value="P:mitotic spindle disassembly"/>
    <property type="evidence" value="ECO:0007669"/>
    <property type="project" value="EnsemblFungi"/>
</dbReference>
<dbReference type="PANTHER" id="PTHR47968">
    <property type="entry name" value="CENTROMERE PROTEIN E"/>
    <property type="match status" value="1"/>
</dbReference>
<keyword evidence="11" id="KW-1185">Reference proteome</keyword>
<evidence type="ECO:0000313" key="11">
    <source>
        <dbReference type="Proteomes" id="UP000070544"/>
    </source>
</evidence>
<name>A0A139AP27_GONPJ</name>
<dbReference type="SMART" id="SM00129">
    <property type="entry name" value="KISc"/>
    <property type="match status" value="1"/>
</dbReference>